<dbReference type="EMBL" id="JBHUEE010000001">
    <property type="protein sequence ID" value="MFD1716676.1"/>
    <property type="molecule type" value="Genomic_DNA"/>
</dbReference>
<evidence type="ECO:0000256" key="5">
    <source>
        <dbReference type="SAM" id="MobiDB-lite"/>
    </source>
</evidence>
<dbReference type="Pfam" id="PF07992">
    <property type="entry name" value="Pyr_redox_2"/>
    <property type="match status" value="1"/>
</dbReference>
<dbReference type="PRINTS" id="PR00411">
    <property type="entry name" value="PNDRDTASEI"/>
</dbReference>
<feature type="domain" description="FAD/NAD(P)-binding" evidence="7">
    <location>
        <begin position="42"/>
        <end position="372"/>
    </location>
</feature>
<dbReference type="InterPro" id="IPR016156">
    <property type="entry name" value="FAD/NAD-linked_Rdtase_dimer_sf"/>
</dbReference>
<dbReference type="InterPro" id="IPR001100">
    <property type="entry name" value="Pyr_nuc-diS_OxRdtase"/>
</dbReference>
<evidence type="ECO:0000256" key="3">
    <source>
        <dbReference type="ARBA" id="ARBA00022630"/>
    </source>
</evidence>
<feature type="compositionally biased region" description="Basic and acidic residues" evidence="5">
    <location>
        <begin position="22"/>
        <end position="32"/>
    </location>
</feature>
<dbReference type="PANTHER" id="PTHR43014:SF1">
    <property type="entry name" value="NAD(P)H DEHYDROGENASE (QUINONE)"/>
    <property type="match status" value="1"/>
</dbReference>
<dbReference type="Gene3D" id="3.50.50.60">
    <property type="entry name" value="FAD/NAD(P)-binding domain"/>
    <property type="match status" value="2"/>
</dbReference>
<dbReference type="InterPro" id="IPR023753">
    <property type="entry name" value="FAD/NAD-binding_dom"/>
</dbReference>
<dbReference type="InterPro" id="IPR004099">
    <property type="entry name" value="Pyr_nucl-diS_OxRdtase_dimer"/>
</dbReference>
<dbReference type="RefSeq" id="WP_388002104.1">
    <property type="nucleotide sequence ID" value="NZ_JBHUEE010000001.1"/>
</dbReference>
<dbReference type="NCBIfam" id="NF005883">
    <property type="entry name" value="PRK07845.1"/>
    <property type="match status" value="1"/>
</dbReference>
<dbReference type="PANTHER" id="PTHR43014">
    <property type="entry name" value="MERCURIC REDUCTASE"/>
    <property type="match status" value="1"/>
</dbReference>
<organism evidence="8 9">
    <name type="scientific">Georgenia deserti</name>
    <dbReference type="NCBI Taxonomy" id="2093781"/>
    <lineage>
        <taxon>Bacteria</taxon>
        <taxon>Bacillati</taxon>
        <taxon>Actinomycetota</taxon>
        <taxon>Actinomycetes</taxon>
        <taxon>Micrococcales</taxon>
        <taxon>Bogoriellaceae</taxon>
        <taxon>Georgenia</taxon>
    </lineage>
</organism>
<keyword evidence="9" id="KW-1185">Reference proteome</keyword>
<protein>
    <submittedName>
        <fullName evidence="8">NAD(P)H-quinone dehydrogenase</fullName>
    </submittedName>
</protein>
<comment type="cofactor">
    <cofactor evidence="1">
        <name>FAD</name>
        <dbReference type="ChEBI" id="CHEBI:57692"/>
    </cofactor>
</comment>
<keyword evidence="4" id="KW-0274">FAD</keyword>
<comment type="caution">
    <text evidence="8">The sequence shown here is derived from an EMBL/GenBank/DDBJ whole genome shotgun (WGS) entry which is preliminary data.</text>
</comment>
<evidence type="ECO:0000313" key="8">
    <source>
        <dbReference type="EMBL" id="MFD1716676.1"/>
    </source>
</evidence>
<evidence type="ECO:0000313" key="9">
    <source>
        <dbReference type="Proteomes" id="UP001597277"/>
    </source>
</evidence>
<dbReference type="SUPFAM" id="SSF51905">
    <property type="entry name" value="FAD/NAD(P)-binding domain"/>
    <property type="match status" value="1"/>
</dbReference>
<comment type="similarity">
    <text evidence="2">Belongs to the class-I pyridine nucleotide-disulfide oxidoreductase family.</text>
</comment>
<evidence type="ECO:0000256" key="1">
    <source>
        <dbReference type="ARBA" id="ARBA00001974"/>
    </source>
</evidence>
<evidence type="ECO:0000259" key="6">
    <source>
        <dbReference type="Pfam" id="PF02852"/>
    </source>
</evidence>
<evidence type="ECO:0000256" key="4">
    <source>
        <dbReference type="ARBA" id="ARBA00022827"/>
    </source>
</evidence>
<dbReference type="Proteomes" id="UP001597277">
    <property type="component" value="Unassembled WGS sequence"/>
</dbReference>
<dbReference type="Pfam" id="PF02852">
    <property type="entry name" value="Pyr_redox_dim"/>
    <property type="match status" value="1"/>
</dbReference>
<dbReference type="PRINTS" id="PR00368">
    <property type="entry name" value="FADPNR"/>
</dbReference>
<reference evidence="9" key="1">
    <citation type="journal article" date="2019" name="Int. J. Syst. Evol. Microbiol.">
        <title>The Global Catalogue of Microorganisms (GCM) 10K type strain sequencing project: providing services to taxonomists for standard genome sequencing and annotation.</title>
        <authorList>
            <consortium name="The Broad Institute Genomics Platform"/>
            <consortium name="The Broad Institute Genome Sequencing Center for Infectious Disease"/>
            <person name="Wu L."/>
            <person name="Ma J."/>
        </authorList>
    </citation>
    <scope>NUCLEOTIDE SEQUENCE [LARGE SCALE GENOMIC DNA]</scope>
    <source>
        <strain evidence="9">JCM 17130</strain>
    </source>
</reference>
<evidence type="ECO:0000259" key="7">
    <source>
        <dbReference type="Pfam" id="PF07992"/>
    </source>
</evidence>
<feature type="domain" description="Pyridine nucleotide-disulphide oxidoreductase dimerisation" evidence="6">
    <location>
        <begin position="393"/>
        <end position="500"/>
    </location>
</feature>
<feature type="region of interest" description="Disordered" evidence="5">
    <location>
        <begin position="1"/>
        <end position="34"/>
    </location>
</feature>
<dbReference type="Gene3D" id="3.30.390.30">
    <property type="match status" value="1"/>
</dbReference>
<dbReference type="SUPFAM" id="SSF55424">
    <property type="entry name" value="FAD/NAD-linked reductases, dimerisation (C-terminal) domain"/>
    <property type="match status" value="1"/>
</dbReference>
<evidence type="ECO:0000256" key="2">
    <source>
        <dbReference type="ARBA" id="ARBA00007532"/>
    </source>
</evidence>
<gene>
    <name evidence="8" type="ORF">ACFSE6_02430</name>
</gene>
<dbReference type="PIRSF" id="PIRSF000350">
    <property type="entry name" value="Mercury_reductase_MerA"/>
    <property type="match status" value="1"/>
</dbReference>
<keyword evidence="3" id="KW-0285">Flavoprotein</keyword>
<name>A0ABW4KZE8_9MICO</name>
<dbReference type="InterPro" id="IPR036188">
    <property type="entry name" value="FAD/NAD-bd_sf"/>
</dbReference>
<proteinExistence type="inferred from homology"/>
<accession>A0ABW4KZE8</accession>
<sequence length="507" mass="52350">MRPVSSEPTTPPPPATDPRPVASDEVRAEHSAHASPVRVGSRVVIIGGGPGGYEAALVARQLGAEVHVVERQGMGGSAVLTDVVPSKTLIATAEWLTVTEQAPELGIESAGADGEAGALHADMAVVDKRVVELARSQSADIRTRLEREGIAITAGTGRLDPELSAAGTRLVHVTTASGGESAIEADIILIATGATPRILPTAQPDGERILTWAQMYNLTDIPEHLVVVGSGVTGAEFAGAYNALGAEVTLVSSRDRVLPGEDEDAAELIEGVFRRRGMTVLSRSRAAAVRRAGDGVEVELTDGRVVEGSHCLVAVGGVPSTADMGLEEAGVSLTDAGHVVVDRVSRTSGYRIYAAGDCTGVLPLASVAAMQGRIAMWHALGDAVAPLDLSVVAANIFTAPEIATIGVSQRQIAAGEVDGAVTHLPIARNARAKMLGITEGFVKLFSDRATGVVIGGVIVAPRASELIYPITIAVAQRLTVDQVANVFTIYPSLTGSISEAARVLHHA</sequence>